<feature type="domain" description="Glycosyl transferase family 3" evidence="10">
    <location>
        <begin position="75"/>
        <end position="323"/>
    </location>
</feature>
<organism evidence="11 12">
    <name type="scientific">Sulfidibacter corallicola</name>
    <dbReference type="NCBI Taxonomy" id="2818388"/>
    <lineage>
        <taxon>Bacteria</taxon>
        <taxon>Pseudomonadati</taxon>
        <taxon>Acidobacteriota</taxon>
        <taxon>Holophagae</taxon>
        <taxon>Acanthopleuribacterales</taxon>
        <taxon>Acanthopleuribacteraceae</taxon>
        <taxon>Sulfidibacter</taxon>
    </lineage>
</organism>
<keyword evidence="5 9" id="KW-0822">Tryptophan biosynthesis</keyword>
<dbReference type="NCBIfam" id="TIGR01245">
    <property type="entry name" value="trpD"/>
    <property type="match status" value="1"/>
</dbReference>
<feature type="binding site" evidence="9">
    <location>
        <begin position="83"/>
        <end position="84"/>
    </location>
    <ligand>
        <name>5-phospho-alpha-D-ribose 1-diphosphate</name>
        <dbReference type="ChEBI" id="CHEBI:58017"/>
    </ligand>
</feature>
<evidence type="ECO:0000256" key="4">
    <source>
        <dbReference type="ARBA" id="ARBA00022679"/>
    </source>
</evidence>
<evidence type="ECO:0000256" key="1">
    <source>
        <dbReference type="ARBA" id="ARBA00004907"/>
    </source>
</evidence>
<evidence type="ECO:0000256" key="9">
    <source>
        <dbReference type="HAMAP-Rule" id="MF_00211"/>
    </source>
</evidence>
<accession>A0A8A4TXI7</accession>
<keyword evidence="2 9" id="KW-0028">Amino-acid biosynthesis</keyword>
<dbReference type="EMBL" id="CP071793">
    <property type="protein sequence ID" value="QTD53824.1"/>
    <property type="molecule type" value="Genomic_DNA"/>
</dbReference>
<evidence type="ECO:0000256" key="2">
    <source>
        <dbReference type="ARBA" id="ARBA00022605"/>
    </source>
</evidence>
<dbReference type="GO" id="GO:0000287">
    <property type="term" value="F:magnesium ion binding"/>
    <property type="evidence" value="ECO:0007669"/>
    <property type="project" value="UniProtKB-UniRule"/>
</dbReference>
<feature type="binding site" evidence="9">
    <location>
        <position position="80"/>
    </location>
    <ligand>
        <name>anthranilate</name>
        <dbReference type="ChEBI" id="CHEBI:16567"/>
        <label>1</label>
    </ligand>
</feature>
<dbReference type="RefSeq" id="WP_237383925.1">
    <property type="nucleotide sequence ID" value="NZ_CP071793.1"/>
</dbReference>
<evidence type="ECO:0000313" key="11">
    <source>
        <dbReference type="EMBL" id="QTD53824.1"/>
    </source>
</evidence>
<dbReference type="InterPro" id="IPR036320">
    <property type="entry name" value="Glycosyl_Trfase_fam3_N_dom_sf"/>
</dbReference>
<evidence type="ECO:0000256" key="5">
    <source>
        <dbReference type="ARBA" id="ARBA00022822"/>
    </source>
</evidence>
<evidence type="ECO:0000256" key="7">
    <source>
        <dbReference type="ARBA" id="ARBA00052328"/>
    </source>
</evidence>
<feature type="binding site" evidence="9">
    <location>
        <position position="224"/>
    </location>
    <ligand>
        <name>Mg(2+)</name>
        <dbReference type="ChEBI" id="CHEBI:18420"/>
        <label>2</label>
    </ligand>
</feature>
<keyword evidence="4 9" id="KW-0808">Transferase</keyword>
<reference evidence="11" key="1">
    <citation type="submission" date="2021-03" db="EMBL/GenBank/DDBJ databases">
        <title>Acanthopleuribacteraceae sp. M133.</title>
        <authorList>
            <person name="Wang G."/>
        </authorList>
    </citation>
    <scope>NUCLEOTIDE SEQUENCE</scope>
    <source>
        <strain evidence="11">M133</strain>
    </source>
</reference>
<keyword evidence="9" id="KW-0479">Metal-binding</keyword>
<evidence type="ECO:0000256" key="6">
    <source>
        <dbReference type="ARBA" id="ARBA00023141"/>
    </source>
</evidence>
<dbReference type="SUPFAM" id="SSF47648">
    <property type="entry name" value="Nucleoside phosphorylase/phosphoribosyltransferase N-terminal domain"/>
    <property type="match status" value="1"/>
</dbReference>
<feature type="binding site" evidence="9">
    <location>
        <begin position="90"/>
        <end position="93"/>
    </location>
    <ligand>
        <name>5-phospho-alpha-D-ribose 1-diphosphate</name>
        <dbReference type="ChEBI" id="CHEBI:58017"/>
    </ligand>
</feature>
<feature type="binding site" evidence="9">
    <location>
        <position position="225"/>
    </location>
    <ligand>
        <name>Mg(2+)</name>
        <dbReference type="ChEBI" id="CHEBI:18420"/>
        <label>1</label>
    </ligand>
</feature>
<comment type="similarity">
    <text evidence="9">Belongs to the anthranilate phosphoribosyltransferase family.</text>
</comment>
<dbReference type="Pfam" id="PF00591">
    <property type="entry name" value="Glycos_transf_3"/>
    <property type="match status" value="1"/>
</dbReference>
<dbReference type="GO" id="GO:0005829">
    <property type="term" value="C:cytosol"/>
    <property type="evidence" value="ECO:0007669"/>
    <property type="project" value="TreeGrafter"/>
</dbReference>
<dbReference type="GO" id="GO:0000162">
    <property type="term" value="P:L-tryptophan biosynthetic process"/>
    <property type="evidence" value="ECO:0007669"/>
    <property type="project" value="UniProtKB-UniRule"/>
</dbReference>
<keyword evidence="12" id="KW-1185">Reference proteome</keyword>
<dbReference type="InterPro" id="IPR000312">
    <property type="entry name" value="Glycosyl_Trfase_fam3"/>
</dbReference>
<keyword evidence="9" id="KW-0460">Magnesium</keyword>
<feature type="binding site" evidence="9">
    <location>
        <position position="80"/>
    </location>
    <ligand>
        <name>5-phospho-alpha-D-ribose 1-diphosphate</name>
        <dbReference type="ChEBI" id="CHEBI:58017"/>
    </ligand>
</feature>
<feature type="binding site" evidence="9">
    <location>
        <position position="111"/>
    </location>
    <ligand>
        <name>anthranilate</name>
        <dbReference type="ChEBI" id="CHEBI:16567"/>
        <label>1</label>
    </ligand>
</feature>
<comment type="catalytic activity">
    <reaction evidence="7 9">
        <text>N-(5-phospho-beta-D-ribosyl)anthranilate + diphosphate = 5-phospho-alpha-D-ribose 1-diphosphate + anthranilate</text>
        <dbReference type="Rhea" id="RHEA:11768"/>
        <dbReference type="ChEBI" id="CHEBI:16567"/>
        <dbReference type="ChEBI" id="CHEBI:18277"/>
        <dbReference type="ChEBI" id="CHEBI:33019"/>
        <dbReference type="ChEBI" id="CHEBI:58017"/>
        <dbReference type="EC" id="2.4.2.18"/>
    </reaction>
</comment>
<comment type="subunit">
    <text evidence="9">Homodimer.</text>
</comment>
<comment type="similarity">
    <text evidence="8">In the C-terminal section; belongs to the anthranilate phosphoribosyltransferase family.</text>
</comment>
<evidence type="ECO:0000313" key="12">
    <source>
        <dbReference type="Proteomes" id="UP000663929"/>
    </source>
</evidence>
<dbReference type="Gene3D" id="1.20.970.10">
    <property type="entry name" value="Transferase, Pyrimidine Nucleoside Phosphorylase, Chain C"/>
    <property type="match status" value="1"/>
</dbReference>
<gene>
    <name evidence="9 11" type="primary">trpD</name>
    <name evidence="11" type="ORF">J3U87_15350</name>
</gene>
<dbReference type="KEGG" id="scor:J3U87_15350"/>
<dbReference type="Proteomes" id="UP000663929">
    <property type="component" value="Chromosome"/>
</dbReference>
<dbReference type="UniPathway" id="UPA00035">
    <property type="reaction ID" value="UER00041"/>
</dbReference>
<dbReference type="PANTHER" id="PTHR43285">
    <property type="entry name" value="ANTHRANILATE PHOSPHORIBOSYLTRANSFERASE"/>
    <property type="match status" value="1"/>
</dbReference>
<sequence length="344" mass="36972">MLKDTLKEMAHGRMATPGEVTRVMEQLMTGNIDPITAATFLSLQIRNGIDGPQLRAALDVMMRFATQISIQDLFALDNCGTGGDGGVSFNVSTTSAFVIAGAGHTVAKHGNRAVSSTCGSADLLEALGVQLDLTPDQVRTCIDEVGIGFMFAPVFHPAVRHAVPIRKSMGIRTIFNMLGPLANPAGVGSQLIGVFAEDLTELFGEVLAGLGKRAFVVWGEDGSDEISLTGRTKITEVHDGEFSSRLFDPRRHGFDLAEPHDLEGGTLERNLDIFRSILQDRESNPASDLVILNAGFAMYATGKYTELEDAFADARDAIESGRAWEKVQTLVSWTTEQPKNSGGD</sequence>
<dbReference type="EC" id="2.4.2.18" evidence="9"/>
<protein>
    <recommendedName>
        <fullName evidence="9">Anthranilate phosphoribosyltransferase</fullName>
        <ecNumber evidence="9">2.4.2.18</ecNumber>
    </recommendedName>
</protein>
<feature type="binding site" evidence="9">
    <location>
        <position position="92"/>
    </location>
    <ligand>
        <name>Mg(2+)</name>
        <dbReference type="ChEBI" id="CHEBI:18420"/>
        <label>1</label>
    </ligand>
</feature>
<name>A0A8A4TXI7_SULCO</name>
<evidence type="ECO:0000256" key="8">
    <source>
        <dbReference type="ARBA" id="ARBA00061188"/>
    </source>
</evidence>
<evidence type="ECO:0000256" key="3">
    <source>
        <dbReference type="ARBA" id="ARBA00022676"/>
    </source>
</evidence>
<feature type="binding site" evidence="9">
    <location>
        <position position="88"/>
    </location>
    <ligand>
        <name>5-phospho-alpha-D-ribose 1-diphosphate</name>
        <dbReference type="ChEBI" id="CHEBI:58017"/>
    </ligand>
</feature>
<feature type="binding site" evidence="9">
    <location>
        <position position="120"/>
    </location>
    <ligand>
        <name>5-phospho-alpha-D-ribose 1-diphosphate</name>
        <dbReference type="ChEBI" id="CHEBI:58017"/>
    </ligand>
</feature>
<feature type="binding site" evidence="9">
    <location>
        <position position="225"/>
    </location>
    <ligand>
        <name>Mg(2+)</name>
        <dbReference type="ChEBI" id="CHEBI:18420"/>
        <label>2</label>
    </ligand>
</feature>
<keyword evidence="3 9" id="KW-0328">Glycosyltransferase</keyword>
<dbReference type="SUPFAM" id="SSF52418">
    <property type="entry name" value="Nucleoside phosphorylase/phosphoribosyltransferase catalytic domain"/>
    <property type="match status" value="1"/>
</dbReference>
<keyword evidence="6 9" id="KW-0057">Aromatic amino acid biosynthesis</keyword>
<comment type="cofactor">
    <cofactor evidence="9">
        <name>Mg(2+)</name>
        <dbReference type="ChEBI" id="CHEBI:18420"/>
    </cofactor>
    <text evidence="9">Binds 2 magnesium ions per monomer.</text>
</comment>
<comment type="pathway">
    <text evidence="1 9">Amino-acid biosynthesis; L-tryptophan biosynthesis; L-tryptophan from chorismate: step 2/5.</text>
</comment>
<feature type="binding site" evidence="9">
    <location>
        <begin position="108"/>
        <end position="116"/>
    </location>
    <ligand>
        <name>5-phospho-alpha-D-ribose 1-diphosphate</name>
        <dbReference type="ChEBI" id="CHEBI:58017"/>
    </ligand>
</feature>
<dbReference type="InterPro" id="IPR005940">
    <property type="entry name" value="Anthranilate_Pribosyl_Tfrase"/>
</dbReference>
<evidence type="ECO:0000259" key="10">
    <source>
        <dbReference type="Pfam" id="PF00591"/>
    </source>
</evidence>
<dbReference type="Gene3D" id="3.40.1030.10">
    <property type="entry name" value="Nucleoside phosphorylase/phosphoribosyltransferase catalytic domain"/>
    <property type="match status" value="1"/>
</dbReference>
<dbReference type="FunFam" id="3.40.1030.10:FF:000002">
    <property type="entry name" value="Anthranilate phosphoribosyltransferase"/>
    <property type="match status" value="1"/>
</dbReference>
<dbReference type="HAMAP" id="MF_00211">
    <property type="entry name" value="TrpD"/>
    <property type="match status" value="1"/>
</dbReference>
<dbReference type="InterPro" id="IPR035902">
    <property type="entry name" value="Nuc_phospho_transferase"/>
</dbReference>
<dbReference type="GO" id="GO:0004048">
    <property type="term" value="F:anthranilate phosphoribosyltransferase activity"/>
    <property type="evidence" value="ECO:0007669"/>
    <property type="project" value="UniProtKB-UniRule"/>
</dbReference>
<feature type="binding site" evidence="9">
    <location>
        <position position="166"/>
    </location>
    <ligand>
        <name>anthranilate</name>
        <dbReference type="ChEBI" id="CHEBI:16567"/>
        <label>2</label>
    </ligand>
</feature>
<comment type="caution">
    <text evidence="9">Lacks conserved residue(s) required for the propagation of feature annotation.</text>
</comment>
<proteinExistence type="inferred from homology"/>
<dbReference type="AlphaFoldDB" id="A0A8A4TXI7"/>
<dbReference type="PANTHER" id="PTHR43285:SF2">
    <property type="entry name" value="ANTHRANILATE PHOSPHORIBOSYLTRANSFERASE"/>
    <property type="match status" value="1"/>
</dbReference>
<comment type="function">
    <text evidence="9">Catalyzes the transfer of the phosphoribosyl group of 5-phosphorylribose-1-pyrophosphate (PRPP) to anthranilate to yield N-(5'-phosphoribosyl)-anthranilate (PRA).</text>
</comment>